<keyword evidence="4" id="KW-0560">Oxidoreductase</keyword>
<dbReference type="Proteomes" id="UP001303946">
    <property type="component" value="Chromosome"/>
</dbReference>
<feature type="domain" description="Moybdenum cofactor oxidoreductase dimerisation" evidence="7">
    <location>
        <begin position="293"/>
        <end position="405"/>
    </location>
</feature>
<evidence type="ECO:0000256" key="4">
    <source>
        <dbReference type="ARBA" id="ARBA00023002"/>
    </source>
</evidence>
<dbReference type="InterPro" id="IPR008335">
    <property type="entry name" value="Mopterin_OxRdtase_euk"/>
</dbReference>
<name>A0ABZ0CP29_9BURK</name>
<dbReference type="Gene3D" id="2.60.40.650">
    <property type="match status" value="1"/>
</dbReference>
<dbReference type="Gene3D" id="3.90.420.10">
    <property type="entry name" value="Oxidoreductase, molybdopterin-binding domain"/>
    <property type="match status" value="1"/>
</dbReference>
<evidence type="ECO:0000256" key="1">
    <source>
        <dbReference type="ARBA" id="ARBA00001924"/>
    </source>
</evidence>
<feature type="domain" description="Oxidoreductase molybdopterin-binding" evidence="6">
    <location>
        <begin position="105"/>
        <end position="269"/>
    </location>
</feature>
<comment type="cofactor">
    <cofactor evidence="1">
        <name>Mo-molybdopterin</name>
        <dbReference type="ChEBI" id="CHEBI:71302"/>
    </cofactor>
</comment>
<dbReference type="InterPro" id="IPR005066">
    <property type="entry name" value="MoCF_OxRdtse_dimer"/>
</dbReference>
<dbReference type="InterPro" id="IPR036374">
    <property type="entry name" value="OxRdtase_Mopterin-bd_sf"/>
</dbReference>
<evidence type="ECO:0000259" key="7">
    <source>
        <dbReference type="Pfam" id="PF03404"/>
    </source>
</evidence>
<evidence type="ECO:0000313" key="8">
    <source>
        <dbReference type="EMBL" id="WOB06276.1"/>
    </source>
</evidence>
<accession>A0ABZ0CP29</accession>
<evidence type="ECO:0000256" key="5">
    <source>
        <dbReference type="SAM" id="SignalP"/>
    </source>
</evidence>
<keyword evidence="3" id="KW-0479">Metal-binding</keyword>
<dbReference type="PANTHER" id="PTHR19372">
    <property type="entry name" value="SULFITE REDUCTASE"/>
    <property type="match status" value="1"/>
</dbReference>
<dbReference type="EMBL" id="CP136336">
    <property type="protein sequence ID" value="WOB06276.1"/>
    <property type="molecule type" value="Genomic_DNA"/>
</dbReference>
<organism evidence="8 9">
    <name type="scientific">Piscinibacter gummiphilus</name>
    <dbReference type="NCBI Taxonomy" id="946333"/>
    <lineage>
        <taxon>Bacteria</taxon>
        <taxon>Pseudomonadati</taxon>
        <taxon>Pseudomonadota</taxon>
        <taxon>Betaproteobacteria</taxon>
        <taxon>Burkholderiales</taxon>
        <taxon>Sphaerotilaceae</taxon>
        <taxon>Piscinibacter</taxon>
    </lineage>
</organism>
<keyword evidence="2" id="KW-0500">Molybdenum</keyword>
<feature type="signal peptide" evidence="5">
    <location>
        <begin position="1"/>
        <end position="36"/>
    </location>
</feature>
<gene>
    <name evidence="8" type="ORF">RXV79_15225</name>
</gene>
<dbReference type="PRINTS" id="PR00407">
    <property type="entry name" value="EUMOPTERIN"/>
</dbReference>
<keyword evidence="5" id="KW-0732">Signal</keyword>
<dbReference type="InterPro" id="IPR000572">
    <property type="entry name" value="OxRdtase_Mopterin-bd_dom"/>
</dbReference>
<evidence type="ECO:0000256" key="2">
    <source>
        <dbReference type="ARBA" id="ARBA00022505"/>
    </source>
</evidence>
<dbReference type="RefSeq" id="WP_316698657.1">
    <property type="nucleotide sequence ID" value="NZ_CP136336.1"/>
</dbReference>
<dbReference type="SUPFAM" id="SSF56524">
    <property type="entry name" value="Oxidoreductase molybdopterin-binding domain"/>
    <property type="match status" value="1"/>
</dbReference>
<dbReference type="SUPFAM" id="SSF81296">
    <property type="entry name" value="E set domains"/>
    <property type="match status" value="1"/>
</dbReference>
<dbReference type="PROSITE" id="PS51318">
    <property type="entry name" value="TAT"/>
    <property type="match status" value="1"/>
</dbReference>
<dbReference type="InterPro" id="IPR006311">
    <property type="entry name" value="TAT_signal"/>
</dbReference>
<reference evidence="8 9" key="1">
    <citation type="submission" date="2023-10" db="EMBL/GenBank/DDBJ databases">
        <title>Bacteria for the degradation of biodegradable plastic PBAT(Polybutylene adipate terephthalate).</title>
        <authorList>
            <person name="Weon H.-Y."/>
            <person name="Yeon J."/>
        </authorList>
    </citation>
    <scope>NUCLEOTIDE SEQUENCE [LARGE SCALE GENOMIC DNA]</scope>
    <source>
        <strain evidence="8 9">SBD 7-3</strain>
    </source>
</reference>
<dbReference type="CDD" id="cd02110">
    <property type="entry name" value="SO_family_Moco_dimer"/>
    <property type="match status" value="1"/>
</dbReference>
<evidence type="ECO:0000259" key="6">
    <source>
        <dbReference type="Pfam" id="PF00174"/>
    </source>
</evidence>
<keyword evidence="9" id="KW-1185">Reference proteome</keyword>
<protein>
    <submittedName>
        <fullName evidence="8">Sulfite oxidase</fullName>
    </submittedName>
</protein>
<sequence length="410" mass="42569">MSMPTDVRRRQLLAGSAALVAAPLAGCATGAPTATAAPAPVVPPAAPAAPKLPAYAAWKDADSLIIHSSSTLETKRSSMGASLVTPAERLYVRNNLPAMPESVLADRDAWQVAFEGVAKPGTLTLAQLKTIDFISVATVLQCSGNGRGFFPHKPSGTPWKVGAAGCVIWAGVPLKSVIERLGGAQGGMLYITGTGGEKLPEGVDPLSVVVERSVPIAALQDAMLAWEMNGAPLSVAHGGPLRLVVPGYQGVNNIKYVKRIALTPSESKAKIMSHGYRMTPMGQKAEPSQASVLLMNVKSWINTPSGDGKLAAGPAQILGVAFSGGSPIKRVEVSTDGGKTWRDAKLVGPDLGPFAWRQFAIQANLPAGTHTLVSRATDAAGQVQPQQREENVSGYGNNSWADHAVTVVAA</sequence>
<dbReference type="PANTHER" id="PTHR19372:SF7">
    <property type="entry name" value="SULFITE OXIDASE, MITOCHONDRIAL"/>
    <property type="match status" value="1"/>
</dbReference>
<proteinExistence type="predicted"/>
<evidence type="ECO:0000313" key="9">
    <source>
        <dbReference type="Proteomes" id="UP001303946"/>
    </source>
</evidence>
<feature type="chain" id="PRO_5045977094" evidence="5">
    <location>
        <begin position="37"/>
        <end position="410"/>
    </location>
</feature>
<evidence type="ECO:0000256" key="3">
    <source>
        <dbReference type="ARBA" id="ARBA00022723"/>
    </source>
</evidence>
<dbReference type="Pfam" id="PF03404">
    <property type="entry name" value="Mo-co_dimer"/>
    <property type="match status" value="1"/>
</dbReference>
<dbReference type="Pfam" id="PF00174">
    <property type="entry name" value="Oxidored_molyb"/>
    <property type="match status" value="1"/>
</dbReference>
<dbReference type="InterPro" id="IPR014756">
    <property type="entry name" value="Ig_E-set"/>
</dbReference>